<dbReference type="GO" id="GO:0040029">
    <property type="term" value="P:epigenetic regulation of gene expression"/>
    <property type="evidence" value="ECO:0007669"/>
    <property type="project" value="InterPro"/>
</dbReference>
<proteinExistence type="inferred from homology"/>
<comment type="cofactor">
    <cofactor evidence="1">
        <name>Zn(2+)</name>
        <dbReference type="ChEBI" id="CHEBI:29105"/>
    </cofactor>
    <text evidence="1">The zinc ions have a structural role.</text>
</comment>
<dbReference type="GO" id="GO:0005634">
    <property type="term" value="C:nucleus"/>
    <property type="evidence" value="ECO:0007669"/>
    <property type="project" value="UniProtKB-UniRule"/>
</dbReference>
<comment type="catalytic activity">
    <reaction evidence="1">
        <text>a 5-formyl-2'-deoxycytidine in DNA + 2-oxoglutarate + O2 = a 5-carboxyl-2'-deoxycytidine in DNA + succinate + CO2 + H(+)</text>
        <dbReference type="Rhea" id="RHEA:53832"/>
        <dbReference type="Rhea" id="RHEA-COMP:13656"/>
        <dbReference type="Rhea" id="RHEA-COMP:13657"/>
        <dbReference type="ChEBI" id="CHEBI:15378"/>
        <dbReference type="ChEBI" id="CHEBI:15379"/>
        <dbReference type="ChEBI" id="CHEBI:16526"/>
        <dbReference type="ChEBI" id="CHEBI:16810"/>
        <dbReference type="ChEBI" id="CHEBI:30031"/>
        <dbReference type="ChEBI" id="CHEBI:137731"/>
        <dbReference type="ChEBI" id="CHEBI:137732"/>
        <dbReference type="EC" id="1.14.11.80"/>
    </reaction>
</comment>
<dbReference type="EMBL" id="BMAW01005713">
    <property type="protein sequence ID" value="GFS95675.1"/>
    <property type="molecule type" value="Genomic_DNA"/>
</dbReference>
<reference evidence="5" key="1">
    <citation type="submission" date="2020-08" db="EMBL/GenBank/DDBJ databases">
        <title>Multicomponent nature underlies the extraordinary mechanical properties of spider dragline silk.</title>
        <authorList>
            <person name="Kono N."/>
            <person name="Nakamura H."/>
            <person name="Mori M."/>
            <person name="Yoshida Y."/>
            <person name="Ohtoshi R."/>
            <person name="Malay A.D."/>
            <person name="Moran D.A.P."/>
            <person name="Tomita M."/>
            <person name="Numata K."/>
            <person name="Arakawa K."/>
        </authorList>
    </citation>
    <scope>NUCLEOTIDE SEQUENCE</scope>
</reference>
<organism evidence="5 7">
    <name type="scientific">Nephila pilipes</name>
    <name type="common">Giant wood spider</name>
    <name type="synonym">Nephila maculata</name>
    <dbReference type="NCBI Taxonomy" id="299642"/>
    <lineage>
        <taxon>Eukaryota</taxon>
        <taxon>Metazoa</taxon>
        <taxon>Ecdysozoa</taxon>
        <taxon>Arthropoda</taxon>
        <taxon>Chelicerata</taxon>
        <taxon>Arachnida</taxon>
        <taxon>Araneae</taxon>
        <taxon>Araneomorphae</taxon>
        <taxon>Entelegynae</taxon>
        <taxon>Araneoidea</taxon>
        <taxon>Nephilidae</taxon>
        <taxon>Nephila</taxon>
    </lineage>
</organism>
<comment type="caution">
    <text evidence="5">The sequence shown here is derived from an EMBL/GenBank/DDBJ whole genome shotgun (WGS) entry which is preliminary data.</text>
</comment>
<dbReference type="InterPro" id="IPR040175">
    <property type="entry name" value="TET1/2/3"/>
</dbReference>
<keyword evidence="7" id="KW-1185">Reference proteome</keyword>
<evidence type="ECO:0000259" key="3">
    <source>
        <dbReference type="SMART" id="SM01333"/>
    </source>
</evidence>
<evidence type="ECO:0000256" key="2">
    <source>
        <dbReference type="SAM" id="MobiDB-lite"/>
    </source>
</evidence>
<dbReference type="GO" id="GO:0070579">
    <property type="term" value="F:DNA 5-methylcytosine dioxygenase activity"/>
    <property type="evidence" value="ECO:0007669"/>
    <property type="project" value="UniProtKB-UniRule"/>
</dbReference>
<dbReference type="AlphaFoldDB" id="A0A8X6NRT1"/>
<feature type="non-terminal residue" evidence="5">
    <location>
        <position position="289"/>
    </location>
</feature>
<dbReference type="SMART" id="SM01333">
    <property type="entry name" value="Tet_JBP"/>
    <property type="match status" value="1"/>
</dbReference>
<dbReference type="GO" id="GO:0045944">
    <property type="term" value="P:positive regulation of transcription by RNA polymerase II"/>
    <property type="evidence" value="ECO:0007669"/>
    <property type="project" value="TreeGrafter"/>
</dbReference>
<feature type="domain" description="Methylcytosine dioxygenase TET1-3 oxygenase" evidence="3">
    <location>
        <begin position="1"/>
        <end position="286"/>
    </location>
</feature>
<protein>
    <recommendedName>
        <fullName evidence="1">Methylcytosine dioxygenase TET</fullName>
        <ecNumber evidence="1">1.14.11.80</ecNumber>
    </recommendedName>
</protein>
<keyword evidence="1" id="KW-0479">Metal-binding</keyword>
<comment type="catalytic activity">
    <reaction evidence="1">
        <text>a 5-hydroxymethyl-2'-deoxycytidine in DNA + 2-oxoglutarate + O2 = a 5-formyl-2'-deoxycytidine in DNA + succinate + CO2 + H2O</text>
        <dbReference type="Rhea" id="RHEA:53828"/>
        <dbReference type="Rhea" id="RHEA-COMP:13315"/>
        <dbReference type="Rhea" id="RHEA-COMP:13656"/>
        <dbReference type="ChEBI" id="CHEBI:15377"/>
        <dbReference type="ChEBI" id="CHEBI:15379"/>
        <dbReference type="ChEBI" id="CHEBI:16526"/>
        <dbReference type="ChEBI" id="CHEBI:16810"/>
        <dbReference type="ChEBI" id="CHEBI:30031"/>
        <dbReference type="ChEBI" id="CHEBI:136731"/>
        <dbReference type="ChEBI" id="CHEBI:137731"/>
        <dbReference type="EC" id="1.14.11.80"/>
    </reaction>
</comment>
<evidence type="ECO:0000313" key="7">
    <source>
        <dbReference type="Proteomes" id="UP000887013"/>
    </source>
</evidence>
<gene>
    <name evidence="6" type="ORF">NPIL_147841</name>
    <name evidence="4" type="ORF">NPIL_298281</name>
    <name evidence="5" type="ORF">NPIL_478671</name>
</gene>
<dbReference type="InterPro" id="IPR046942">
    <property type="entry name" value="TET_oxygenase"/>
</dbReference>
<evidence type="ECO:0000313" key="6">
    <source>
        <dbReference type="EMBL" id="GFT46086.1"/>
    </source>
</evidence>
<evidence type="ECO:0000313" key="5">
    <source>
        <dbReference type="EMBL" id="GFT27990.1"/>
    </source>
</evidence>
<evidence type="ECO:0000256" key="1">
    <source>
        <dbReference type="RuleBase" id="RU367064"/>
    </source>
</evidence>
<keyword evidence="1" id="KW-0560">Oxidoreductase</keyword>
<comment type="similarity">
    <text evidence="1">Belongs to the TET family.</text>
</comment>
<dbReference type="EC" id="1.14.11.80" evidence="1"/>
<dbReference type="OrthoDB" id="8854879at2759"/>
<feature type="non-terminal residue" evidence="5">
    <location>
        <position position="1"/>
    </location>
</feature>
<dbReference type="Proteomes" id="UP000887013">
    <property type="component" value="Unassembled WGS sequence"/>
</dbReference>
<dbReference type="PANTHER" id="PTHR23358">
    <property type="entry name" value="METHYLCYTOSINE DIOXYGENASE TET"/>
    <property type="match status" value="1"/>
</dbReference>
<name>A0A8X6NRT1_NEPPI</name>
<feature type="region of interest" description="Disordered" evidence="2">
    <location>
        <begin position="266"/>
        <end position="289"/>
    </location>
</feature>
<keyword evidence="1" id="KW-0223">Dioxygenase</keyword>
<keyword evidence="1" id="KW-0408">Iron</keyword>
<dbReference type="GO" id="GO:0008270">
    <property type="term" value="F:zinc ion binding"/>
    <property type="evidence" value="ECO:0007669"/>
    <property type="project" value="UniProtKB-UniRule"/>
</dbReference>
<evidence type="ECO:0000313" key="4">
    <source>
        <dbReference type="EMBL" id="GFS95675.1"/>
    </source>
</evidence>
<dbReference type="PANTHER" id="PTHR23358:SF6">
    <property type="entry name" value="METHYLCYTOSINE DIOXYGENASE TET"/>
    <property type="match status" value="1"/>
</dbReference>
<comment type="catalytic activity">
    <reaction evidence="1">
        <text>a 5-methyl-2'-deoxycytidine in DNA + 2-oxoglutarate + O2 = a 5-hydroxymethyl-2'-deoxycytidine in DNA + succinate + CO2</text>
        <dbReference type="Rhea" id="RHEA:52636"/>
        <dbReference type="Rhea" id="RHEA-COMP:11370"/>
        <dbReference type="Rhea" id="RHEA-COMP:13315"/>
        <dbReference type="ChEBI" id="CHEBI:15379"/>
        <dbReference type="ChEBI" id="CHEBI:16526"/>
        <dbReference type="ChEBI" id="CHEBI:16810"/>
        <dbReference type="ChEBI" id="CHEBI:30031"/>
        <dbReference type="ChEBI" id="CHEBI:85454"/>
        <dbReference type="ChEBI" id="CHEBI:136731"/>
        <dbReference type="EC" id="1.14.11.80"/>
    </reaction>
</comment>
<dbReference type="EMBL" id="BMAW01012315">
    <property type="protein sequence ID" value="GFT27990.1"/>
    <property type="molecule type" value="Genomic_DNA"/>
</dbReference>
<comment type="cofactor">
    <cofactor evidence="1">
        <name>Fe(2+)</name>
        <dbReference type="ChEBI" id="CHEBI:29033"/>
    </cofactor>
    <text evidence="1">Binds 1 Fe(2+) ion per subunit.</text>
</comment>
<dbReference type="GO" id="GO:0141166">
    <property type="term" value="P:chromosomal 5-methylcytosine DNA demethylation pathway"/>
    <property type="evidence" value="ECO:0007669"/>
    <property type="project" value="UniProtKB-UniRule"/>
</dbReference>
<keyword evidence="1" id="KW-0862">Zinc</keyword>
<accession>A0A8X6NRT1</accession>
<dbReference type="EMBL" id="BMAW01111062">
    <property type="protein sequence ID" value="GFT46086.1"/>
    <property type="molecule type" value="Genomic_DNA"/>
</dbReference>
<comment type="function">
    <text evidence="1">Dioxygenase that catalyzes the conversion of the modified genomic base 5-methylcytosine (5mC) into 5-hydroxymethylcytosine (5hmC) and plays a key role in epigenetic chromatin reprogramming during embryonic development.</text>
</comment>
<sequence>VVTLTKHKGWEKPEDEQLHVLPLYVMDSTDECGSKESQDKKIASGALEVLKKFPIDFKIRTTPLKPCKTRGRKPKDGFSPRKQALQTAFKQLIASGKLRRIEPPEVYQKCHAGNNRLFPMPTHHQNNSQSNNKDFMNSQQIFSNGYGSSVQSNVLMPSNSYKREETACKFYAGKHISHNSYSTTLNQVWMSQSQHDFNSASSVRNSQNPSANTMQGGCYHNSSSFSSNDASFSSNNNSSFSSNNNSFSSNNNLSFSSNNNSFSSNNNNSFSSNNNNSFSSNNNNSFSSN</sequence>